<name>A0ABD3CJ56_9LAMI</name>
<dbReference type="EMBL" id="JAVIJP010000033">
    <property type="protein sequence ID" value="KAL3629953.1"/>
    <property type="molecule type" value="Genomic_DNA"/>
</dbReference>
<organism evidence="1 2">
    <name type="scientific">Castilleja foliolosa</name>
    <dbReference type="NCBI Taxonomy" id="1961234"/>
    <lineage>
        <taxon>Eukaryota</taxon>
        <taxon>Viridiplantae</taxon>
        <taxon>Streptophyta</taxon>
        <taxon>Embryophyta</taxon>
        <taxon>Tracheophyta</taxon>
        <taxon>Spermatophyta</taxon>
        <taxon>Magnoliopsida</taxon>
        <taxon>eudicotyledons</taxon>
        <taxon>Gunneridae</taxon>
        <taxon>Pentapetalae</taxon>
        <taxon>asterids</taxon>
        <taxon>lamiids</taxon>
        <taxon>Lamiales</taxon>
        <taxon>Orobanchaceae</taxon>
        <taxon>Pedicularideae</taxon>
        <taxon>Castillejinae</taxon>
        <taxon>Castilleja</taxon>
    </lineage>
</organism>
<accession>A0ABD3CJ56</accession>
<dbReference type="Proteomes" id="UP001632038">
    <property type="component" value="Unassembled WGS sequence"/>
</dbReference>
<evidence type="ECO:0000313" key="1">
    <source>
        <dbReference type="EMBL" id="KAL3629953.1"/>
    </source>
</evidence>
<evidence type="ECO:0008006" key="3">
    <source>
        <dbReference type="Google" id="ProtNLM"/>
    </source>
</evidence>
<dbReference type="AlphaFoldDB" id="A0ABD3CJ56"/>
<sequence length="74" mass="8183">MARRNGLSGQDIEHIHREQNAVADLLAKAARSEDDATFQTHGQLPGNIRAAIHLDKIGLQNFRKGTSRSRDAHV</sequence>
<comment type="caution">
    <text evidence="1">The sequence shown here is derived from an EMBL/GenBank/DDBJ whole genome shotgun (WGS) entry which is preliminary data.</text>
</comment>
<proteinExistence type="predicted"/>
<reference evidence="2" key="1">
    <citation type="journal article" date="2024" name="IScience">
        <title>Strigolactones Initiate the Formation of Haustorium-like Structures in Castilleja.</title>
        <authorList>
            <person name="Buerger M."/>
            <person name="Peterson D."/>
            <person name="Chory J."/>
        </authorList>
    </citation>
    <scope>NUCLEOTIDE SEQUENCE [LARGE SCALE GENOMIC DNA]</scope>
</reference>
<protein>
    <recommendedName>
        <fullName evidence="3">RNase H type-1 domain-containing protein</fullName>
    </recommendedName>
</protein>
<evidence type="ECO:0000313" key="2">
    <source>
        <dbReference type="Proteomes" id="UP001632038"/>
    </source>
</evidence>
<gene>
    <name evidence="1" type="ORF">CASFOL_026265</name>
</gene>
<keyword evidence="2" id="KW-1185">Reference proteome</keyword>